<dbReference type="PANTHER" id="PTHR22943:SF248">
    <property type="entry name" value="SEVEN TM RECEPTOR"/>
    <property type="match status" value="1"/>
</dbReference>
<keyword evidence="2" id="KW-1185">Reference proteome</keyword>
<dbReference type="InterPro" id="IPR019428">
    <property type="entry name" value="7TM_GPCR_serpentine_rcpt_Str"/>
</dbReference>
<proteinExistence type="predicted"/>
<dbReference type="AlphaFoldDB" id="A0A2A6C2Y1"/>
<sequence>MFSLCIQELDHFKVSSLRDKLHVYSTSNDPLVSLSPDLLVSILLTLLTLCHPSPLSSLIRSFPVSLSSLLPSLLFPSRMLSNAFRSVCRLRNAAVSNTSYASLASLGQLEATPPYHLSAVEQLLLKPVVSCDSYSPFSIQLGSPLYSLGSPNENASDWSLDDEKSFDSKYGIYELDSLLCEDFCDEEELEETVQAHRRVKEERVVKIIDDLTNASFHTFIDDLIATVKEEIEREQALEKAVALERVAKAKADAATVAATAAAPLTKKERIEELDGSANNRKRICSEMENVPVLRKRKRIFTLEEMALRKRNQNRRAAQRYREKLVKVRGEQLEECTELEEKNDRLREKIVDIENEIERFKQLLLSKAKEAKATIHFKKSSNFIQATKNKQSFLTFNINYFSLFIAANFKFLNFNIMTSFWPVVCRIFVGTEGVLGALLNVIVIALIWRKRLSKNVTTYRVGVTVTAFQGALQNTLAALSCQVHLFHYDQYAIVMYGPVAWAPKYVSDILLFLFVMAAFGIWELIPSSCMLQYLALSKPHYSYVRRLFTAYGVCIALIVYSIPFFTSFHSSPELCQNLTATVETVHELDVNDTVRVYGGMLFPAGENDRSVLVLAGLGVFPTYSVGYFIFFYCCRQSYQILNALGGIRSERTMQMQRKFFIMIILQAFLPLVILSMPLGLFGVAIITGMAMDLNTLALSFSLWLVPIVQGCVSLTFVVQMKSMSSNGEMTSTAGFRTRTMSISKTFPDRRNKIGHFFFRLDESMSNTLVHLNSTILAFAPRVFYAIHVLEAFVCTSALILTPFAAIAIMRAESEFLLNTAVIIRYELIGYYCLVMFGIAFELLVALEFSEWYESGRSSTIIVFIFAELLATIPALIVAFLIRFFFIISIFGSIGFTLYLLYEFLPEDYSEIRFISIALFDVWISIQAFSTIYLLVSSEELLFREFIKIKLISIIRKQLKLEAQIIVRQHIHEQALQELRSARALSLLNFISSSCYDD</sequence>
<dbReference type="Gene3D" id="1.20.5.170">
    <property type="match status" value="1"/>
</dbReference>
<dbReference type="PROSITE" id="PS00036">
    <property type="entry name" value="BZIP_BASIC"/>
    <property type="match status" value="1"/>
</dbReference>
<dbReference type="SUPFAM" id="SSF57959">
    <property type="entry name" value="Leucine zipper domain"/>
    <property type="match status" value="1"/>
</dbReference>
<accession>A0A2A6C2Y1</accession>
<accession>A0A8R1Y7V7</accession>
<dbReference type="InterPro" id="IPR046347">
    <property type="entry name" value="bZIP_sf"/>
</dbReference>
<dbReference type="Proteomes" id="UP000005239">
    <property type="component" value="Unassembled WGS sequence"/>
</dbReference>
<dbReference type="GO" id="GO:0003700">
    <property type="term" value="F:DNA-binding transcription factor activity"/>
    <property type="evidence" value="ECO:0007669"/>
    <property type="project" value="InterPro"/>
</dbReference>
<evidence type="ECO:0000313" key="1">
    <source>
        <dbReference type="EnsemblMetazoa" id="PPA05872.1"/>
    </source>
</evidence>
<dbReference type="PROSITE" id="PS50217">
    <property type="entry name" value="BZIP"/>
    <property type="match status" value="1"/>
</dbReference>
<reference evidence="2" key="1">
    <citation type="journal article" date="2008" name="Nat. Genet.">
        <title>The Pristionchus pacificus genome provides a unique perspective on nematode lifestyle and parasitism.</title>
        <authorList>
            <person name="Dieterich C."/>
            <person name="Clifton S.W."/>
            <person name="Schuster L.N."/>
            <person name="Chinwalla A."/>
            <person name="Delehaunty K."/>
            <person name="Dinkelacker I."/>
            <person name="Fulton L."/>
            <person name="Fulton R."/>
            <person name="Godfrey J."/>
            <person name="Minx P."/>
            <person name="Mitreva M."/>
            <person name="Roeseler W."/>
            <person name="Tian H."/>
            <person name="Witte H."/>
            <person name="Yang S.P."/>
            <person name="Wilson R.K."/>
            <person name="Sommer R.J."/>
        </authorList>
    </citation>
    <scope>NUCLEOTIDE SEQUENCE [LARGE SCALE GENOMIC DNA]</scope>
    <source>
        <strain evidence="2">PS312</strain>
    </source>
</reference>
<evidence type="ECO:0000313" key="2">
    <source>
        <dbReference type="Proteomes" id="UP000005239"/>
    </source>
</evidence>
<dbReference type="Pfam" id="PF07716">
    <property type="entry name" value="bZIP_2"/>
    <property type="match status" value="1"/>
</dbReference>
<name>A0A2A6C2Y1_PRIPA</name>
<dbReference type="InterPro" id="IPR004827">
    <property type="entry name" value="bZIP"/>
</dbReference>
<dbReference type="PANTHER" id="PTHR22943">
    <property type="entry name" value="7-TRANSMEMBRANE DOMAIN RECEPTOR C.ELEGANS"/>
    <property type="match status" value="1"/>
</dbReference>
<dbReference type="EnsemblMetazoa" id="PPA05872.1">
    <property type="protein sequence ID" value="PPA05872.1"/>
    <property type="gene ID" value="WBGene00095426"/>
</dbReference>
<dbReference type="CDD" id="cd14692">
    <property type="entry name" value="bZIP_ATF4"/>
    <property type="match status" value="1"/>
</dbReference>
<organism evidence="1 2">
    <name type="scientific">Pristionchus pacificus</name>
    <name type="common">Parasitic nematode worm</name>
    <dbReference type="NCBI Taxonomy" id="54126"/>
    <lineage>
        <taxon>Eukaryota</taxon>
        <taxon>Metazoa</taxon>
        <taxon>Ecdysozoa</taxon>
        <taxon>Nematoda</taxon>
        <taxon>Chromadorea</taxon>
        <taxon>Rhabditida</taxon>
        <taxon>Rhabditina</taxon>
        <taxon>Diplogasteromorpha</taxon>
        <taxon>Diplogasteroidea</taxon>
        <taxon>Neodiplogasteridae</taxon>
        <taxon>Pristionchus</taxon>
    </lineage>
</organism>
<gene>
    <name evidence="1" type="primary">WBGene00095426</name>
</gene>
<dbReference type="Pfam" id="PF10326">
    <property type="entry name" value="7TM_GPCR_Str"/>
    <property type="match status" value="1"/>
</dbReference>
<reference evidence="1" key="2">
    <citation type="submission" date="2022-06" db="UniProtKB">
        <authorList>
            <consortium name="EnsemblMetazoa"/>
        </authorList>
    </citation>
    <scope>IDENTIFICATION</scope>
    <source>
        <strain evidence="1">PS312</strain>
    </source>
</reference>
<protein>
    <submittedName>
        <fullName evidence="1">G protein-coupled receptor</fullName>
    </submittedName>
</protein>